<dbReference type="EMBL" id="CP049616">
    <property type="protein sequence ID" value="QII43988.1"/>
    <property type="molecule type" value="Genomic_DNA"/>
</dbReference>
<protein>
    <submittedName>
        <fullName evidence="1">Heme-binding protein</fullName>
    </submittedName>
</protein>
<dbReference type="PANTHER" id="PTHR34309:SF1">
    <property type="entry name" value="PROTEIN GLCG"/>
    <property type="match status" value="1"/>
</dbReference>
<name>A0A6G7J063_9FLAO</name>
<dbReference type="InterPro" id="IPR005624">
    <property type="entry name" value="PduO/GlcC-like"/>
</dbReference>
<dbReference type="RefSeq" id="WP_166247649.1">
    <property type="nucleotide sequence ID" value="NZ_CP049616.1"/>
</dbReference>
<reference evidence="1 2" key="1">
    <citation type="submission" date="2020-02" db="EMBL/GenBank/DDBJ databases">
        <title>Complete genome of Muricauda sp. 501str8.</title>
        <authorList>
            <person name="Dong B."/>
            <person name="Zhu S."/>
            <person name="Yang J."/>
            <person name="Chen J."/>
        </authorList>
    </citation>
    <scope>NUCLEOTIDE SEQUENCE [LARGE SCALE GENOMIC DNA]</scope>
    <source>
        <strain evidence="1 2">501str8</strain>
    </source>
</reference>
<dbReference type="InterPro" id="IPR052517">
    <property type="entry name" value="GlcG_carb_metab_protein"/>
</dbReference>
<dbReference type="KEGG" id="mut:GVT53_04640"/>
<dbReference type="SUPFAM" id="SSF143744">
    <property type="entry name" value="GlcG-like"/>
    <property type="match status" value="1"/>
</dbReference>
<dbReference type="InterPro" id="IPR038084">
    <property type="entry name" value="PduO/GlcC-like_sf"/>
</dbReference>
<dbReference type="AlphaFoldDB" id="A0A6G7J063"/>
<dbReference type="PANTHER" id="PTHR34309">
    <property type="entry name" value="SLR1406 PROTEIN"/>
    <property type="match status" value="1"/>
</dbReference>
<gene>
    <name evidence="1" type="ORF">GVT53_04640</name>
</gene>
<dbReference type="Gene3D" id="3.30.450.150">
    <property type="entry name" value="Haem-degrading domain"/>
    <property type="match status" value="1"/>
</dbReference>
<dbReference type="Proteomes" id="UP000502928">
    <property type="component" value="Chromosome"/>
</dbReference>
<sequence length="139" mass="14671">MNITEAQAEKVLKAAISKAKAIKVPMNIAIMDEGANLKLFYRMDGALLGSADIAIKKAKTSRLFEMNSEKLGELSQPGESLFNVEHSNGGLISFAGGLVLKNKNDTIIGSIGVSGGTVAKDFEVANAGSQALLNNKYNL</sequence>
<keyword evidence="2" id="KW-1185">Reference proteome</keyword>
<evidence type="ECO:0000313" key="1">
    <source>
        <dbReference type="EMBL" id="QII43988.1"/>
    </source>
</evidence>
<proteinExistence type="predicted"/>
<organism evidence="1 2">
    <name type="scientific">Flagellimonas oceani</name>
    <dbReference type="NCBI Taxonomy" id="2698672"/>
    <lineage>
        <taxon>Bacteria</taxon>
        <taxon>Pseudomonadati</taxon>
        <taxon>Bacteroidota</taxon>
        <taxon>Flavobacteriia</taxon>
        <taxon>Flavobacteriales</taxon>
        <taxon>Flavobacteriaceae</taxon>
        <taxon>Flagellimonas</taxon>
    </lineage>
</organism>
<accession>A0A6G7J063</accession>
<dbReference type="Pfam" id="PF03928">
    <property type="entry name" value="HbpS-like"/>
    <property type="match status" value="1"/>
</dbReference>
<evidence type="ECO:0000313" key="2">
    <source>
        <dbReference type="Proteomes" id="UP000502928"/>
    </source>
</evidence>